<feature type="binding site" evidence="11">
    <location>
        <position position="481"/>
    </location>
    <ligand>
        <name>Mg(2+)</name>
        <dbReference type="ChEBI" id="CHEBI:18420"/>
    </ligand>
</feature>
<accession>A0A6A6PX35</accession>
<keyword evidence="9 12" id="KW-0786">Thiamine pyrophosphate</keyword>
<comment type="catalytic activity">
    <reaction evidence="1">
        <text>a 2-oxocarboxylate + H(+) = an aldehyde + CO2</text>
        <dbReference type="Rhea" id="RHEA:11628"/>
        <dbReference type="ChEBI" id="CHEBI:15378"/>
        <dbReference type="ChEBI" id="CHEBI:16526"/>
        <dbReference type="ChEBI" id="CHEBI:17478"/>
        <dbReference type="ChEBI" id="CHEBI:35179"/>
        <dbReference type="EC" id="4.1.1.1"/>
    </reaction>
</comment>
<evidence type="ECO:0000259" key="13">
    <source>
        <dbReference type="Pfam" id="PF00205"/>
    </source>
</evidence>
<evidence type="ECO:0000256" key="12">
    <source>
        <dbReference type="RuleBase" id="RU362132"/>
    </source>
</evidence>
<dbReference type="InterPro" id="IPR011766">
    <property type="entry name" value="TPP_enzyme_TPP-bd"/>
</dbReference>
<evidence type="ECO:0000256" key="6">
    <source>
        <dbReference type="ARBA" id="ARBA00022723"/>
    </source>
</evidence>
<evidence type="ECO:0000259" key="14">
    <source>
        <dbReference type="Pfam" id="PF02775"/>
    </source>
</evidence>
<dbReference type="FunFam" id="3.40.50.970:FF:000019">
    <property type="entry name" value="Pyruvate decarboxylase isozyme"/>
    <property type="match status" value="1"/>
</dbReference>
<evidence type="ECO:0000256" key="11">
    <source>
        <dbReference type="PIRSR" id="PIRSR036565-2"/>
    </source>
</evidence>
<dbReference type="GO" id="GO:0004737">
    <property type="term" value="F:pyruvate decarboxylase activity"/>
    <property type="evidence" value="ECO:0007669"/>
    <property type="project" value="UniProtKB-EC"/>
</dbReference>
<dbReference type="PIRSF" id="PIRSF036565">
    <property type="entry name" value="Pyruvt_ip_decrb"/>
    <property type="match status" value="1"/>
</dbReference>
<keyword evidence="6 11" id="KW-0479">Metal-binding</keyword>
<dbReference type="InterPro" id="IPR047213">
    <property type="entry name" value="TPP_PYR_PDC_IPDC-like"/>
</dbReference>
<protein>
    <recommendedName>
        <fullName evidence="5">Pyruvate decarboxylase</fullName>
        <ecNumber evidence="4">4.1.1.1</ecNumber>
    </recommendedName>
</protein>
<dbReference type="Pfam" id="PF02775">
    <property type="entry name" value="TPP_enzyme_C"/>
    <property type="match status" value="1"/>
</dbReference>
<dbReference type="InterPro" id="IPR012000">
    <property type="entry name" value="Thiamin_PyroP_enz_cen_dom"/>
</dbReference>
<evidence type="ECO:0000259" key="15">
    <source>
        <dbReference type="Pfam" id="PF02776"/>
    </source>
</evidence>
<evidence type="ECO:0000256" key="3">
    <source>
        <dbReference type="ARBA" id="ARBA00007812"/>
    </source>
</evidence>
<feature type="binding site" evidence="11">
    <location>
        <position position="483"/>
    </location>
    <ligand>
        <name>Mg(2+)</name>
        <dbReference type="ChEBI" id="CHEBI:18420"/>
    </ligand>
</feature>
<dbReference type="FunFam" id="3.40.50.970:FF:000024">
    <property type="entry name" value="Pyruvate decarboxylase isozyme"/>
    <property type="match status" value="1"/>
</dbReference>
<dbReference type="InterPro" id="IPR012110">
    <property type="entry name" value="PDC/IPDC-like"/>
</dbReference>
<evidence type="ECO:0000313" key="16">
    <source>
        <dbReference type="EMBL" id="KAF2484259.1"/>
    </source>
</evidence>
<dbReference type="PANTHER" id="PTHR43452">
    <property type="entry name" value="PYRUVATE DECARBOXYLASE"/>
    <property type="match status" value="1"/>
</dbReference>
<evidence type="ECO:0000256" key="9">
    <source>
        <dbReference type="ARBA" id="ARBA00023052"/>
    </source>
</evidence>
<dbReference type="Gene3D" id="3.40.50.970">
    <property type="match status" value="2"/>
</dbReference>
<dbReference type="Proteomes" id="UP000799767">
    <property type="component" value="Unassembled WGS sequence"/>
</dbReference>
<dbReference type="CDD" id="cd02005">
    <property type="entry name" value="TPP_PDC_IPDC"/>
    <property type="match status" value="1"/>
</dbReference>
<keyword evidence="7" id="KW-0210">Decarboxylase</keyword>
<organism evidence="16 17">
    <name type="scientific">Neohortaea acidophila</name>
    <dbReference type="NCBI Taxonomy" id="245834"/>
    <lineage>
        <taxon>Eukaryota</taxon>
        <taxon>Fungi</taxon>
        <taxon>Dikarya</taxon>
        <taxon>Ascomycota</taxon>
        <taxon>Pezizomycotina</taxon>
        <taxon>Dothideomycetes</taxon>
        <taxon>Dothideomycetidae</taxon>
        <taxon>Mycosphaerellales</taxon>
        <taxon>Teratosphaeriaceae</taxon>
        <taxon>Neohortaea</taxon>
    </lineage>
</organism>
<dbReference type="InterPro" id="IPR029035">
    <property type="entry name" value="DHS-like_NAD/FAD-binding_dom"/>
</dbReference>
<dbReference type="GO" id="GO:0030976">
    <property type="term" value="F:thiamine pyrophosphate binding"/>
    <property type="evidence" value="ECO:0007669"/>
    <property type="project" value="InterPro"/>
</dbReference>
<dbReference type="RefSeq" id="XP_033590829.1">
    <property type="nucleotide sequence ID" value="XM_033729348.1"/>
</dbReference>
<dbReference type="SUPFAM" id="SSF52518">
    <property type="entry name" value="Thiamin diphosphate-binding fold (THDP-binding)"/>
    <property type="match status" value="2"/>
</dbReference>
<comment type="similarity">
    <text evidence="3 12">Belongs to the TPP enzyme family.</text>
</comment>
<dbReference type="GeneID" id="54470350"/>
<keyword evidence="10" id="KW-0456">Lyase</keyword>
<dbReference type="SUPFAM" id="SSF52467">
    <property type="entry name" value="DHS-like NAD/FAD-binding domain"/>
    <property type="match status" value="1"/>
</dbReference>
<evidence type="ECO:0000256" key="4">
    <source>
        <dbReference type="ARBA" id="ARBA00013202"/>
    </source>
</evidence>
<dbReference type="CDD" id="cd07038">
    <property type="entry name" value="TPP_PYR_PDC_IPDC_like"/>
    <property type="match status" value="1"/>
</dbReference>
<evidence type="ECO:0000256" key="5">
    <source>
        <dbReference type="ARBA" id="ARBA00014422"/>
    </source>
</evidence>
<dbReference type="GO" id="GO:0000949">
    <property type="term" value="P:aromatic amino acid family catabolic process to alcohol via Ehrlich pathway"/>
    <property type="evidence" value="ECO:0007669"/>
    <property type="project" value="TreeGrafter"/>
</dbReference>
<gene>
    <name evidence="16" type="ORF">BDY17DRAFT_124948</name>
</gene>
<evidence type="ECO:0000256" key="7">
    <source>
        <dbReference type="ARBA" id="ARBA00022793"/>
    </source>
</evidence>
<feature type="domain" description="Thiamine pyrophosphate enzyme TPP-binding" evidence="14">
    <location>
        <begin position="404"/>
        <end position="543"/>
    </location>
</feature>
<feature type="domain" description="Thiamine pyrophosphate enzyme N-terminal TPP-binding" evidence="15">
    <location>
        <begin position="6"/>
        <end position="116"/>
    </location>
</feature>
<feature type="domain" description="Thiamine pyrophosphate enzyme central" evidence="13">
    <location>
        <begin position="202"/>
        <end position="335"/>
    </location>
</feature>
<evidence type="ECO:0000313" key="17">
    <source>
        <dbReference type="Proteomes" id="UP000799767"/>
    </source>
</evidence>
<evidence type="ECO:0000256" key="2">
    <source>
        <dbReference type="ARBA" id="ARBA00001964"/>
    </source>
</evidence>
<dbReference type="InterPro" id="IPR012001">
    <property type="entry name" value="Thiamin_PyroP_enz_TPP-bd_dom"/>
</dbReference>
<dbReference type="InterPro" id="IPR047214">
    <property type="entry name" value="TPP_PDC_IPDC"/>
</dbReference>
<evidence type="ECO:0000256" key="1">
    <source>
        <dbReference type="ARBA" id="ARBA00001041"/>
    </source>
</evidence>
<dbReference type="GO" id="GO:0000287">
    <property type="term" value="F:magnesium ion binding"/>
    <property type="evidence" value="ECO:0007669"/>
    <property type="project" value="InterPro"/>
</dbReference>
<evidence type="ECO:0000256" key="8">
    <source>
        <dbReference type="ARBA" id="ARBA00022842"/>
    </source>
</evidence>
<dbReference type="GO" id="GO:0005634">
    <property type="term" value="C:nucleus"/>
    <property type="evidence" value="ECO:0007669"/>
    <property type="project" value="TreeGrafter"/>
</dbReference>
<keyword evidence="8 11" id="KW-0460">Magnesium</keyword>
<comment type="cofactor">
    <cofactor evidence="2">
        <name>thiamine diphosphate</name>
        <dbReference type="ChEBI" id="CHEBI:58937"/>
    </cofactor>
</comment>
<dbReference type="EMBL" id="MU001634">
    <property type="protein sequence ID" value="KAF2484259.1"/>
    <property type="molecule type" value="Genomic_DNA"/>
</dbReference>
<keyword evidence="17" id="KW-1185">Reference proteome</keyword>
<dbReference type="OrthoDB" id="3970464at2759"/>
<dbReference type="PANTHER" id="PTHR43452:SF11">
    <property type="entry name" value="PYRUVATE DECARBOXYLASE"/>
    <property type="match status" value="1"/>
</dbReference>
<name>A0A6A6PX35_9PEZI</name>
<proteinExistence type="inferred from homology"/>
<feature type="binding site" evidence="11">
    <location>
        <position position="454"/>
    </location>
    <ligand>
        <name>Mg(2+)</name>
        <dbReference type="ChEBI" id="CHEBI:18420"/>
    </ligand>
</feature>
<dbReference type="Pfam" id="PF00205">
    <property type="entry name" value="TPP_enzyme_M"/>
    <property type="match status" value="1"/>
</dbReference>
<dbReference type="GO" id="GO:0005829">
    <property type="term" value="C:cytosol"/>
    <property type="evidence" value="ECO:0007669"/>
    <property type="project" value="TreeGrafter"/>
</dbReference>
<evidence type="ECO:0000256" key="10">
    <source>
        <dbReference type="ARBA" id="ARBA00023239"/>
    </source>
</evidence>
<sequence>MPSTITVADYLFTRLRQLNVESVHGVPGDYNLSLLDYVEPNGLHWVGNANELNAAYASDGYARLKGLSALITTFGVGELSAINGIAGAYAELAPVVHIVGTPARKSQQERAKVHHTFADGDFQRFALMYRHITVAQAELSDPRTCAQLIDSTLQQCLIHSRPVYLALPADVVGIRIDATPLQTSIELPRSLPPSVDAETALATVLDRIYSSQRPMILVDGESRAYGILTELQQLSTITHWSTWTTIFGKSCIDESLPNFRGIWKGSAASQHDKDFVKGRDLILCFGPHFSNTNSYGYSSVPDAKISVHFMQTSVQVDGQTFRDLPAKQFLSALLAKLDPSKMTKSPEEVVLNGEKNGIPSPPGSAPLTQDHFYKFFDKYLRSGDVILAETGTAGHGCRDFKLPPHSLLLKPTTWLSIGYMLPATQGAGLAQRELHAAGRWSAAHQPRTVLLIGDGSFQMTVQELSTIIREKLNVLLVLINNDGYTIERCLHGWNQGYNDIARWKYLQAPAFFGANEGQGGEGGYRASTYRAETWDELEKVMAEEDGEEPKLKMVEVVMDREDAPITLKGLLQQQKDAAAVAQK</sequence>
<dbReference type="EC" id="4.1.1.1" evidence="4"/>
<dbReference type="InterPro" id="IPR029061">
    <property type="entry name" value="THDP-binding"/>
</dbReference>
<dbReference type="Pfam" id="PF02776">
    <property type="entry name" value="TPP_enzyme_N"/>
    <property type="match status" value="1"/>
</dbReference>
<dbReference type="Gene3D" id="3.40.50.1220">
    <property type="entry name" value="TPP-binding domain"/>
    <property type="match status" value="1"/>
</dbReference>
<comment type="cofactor">
    <cofactor evidence="11">
        <name>Mg(2+)</name>
        <dbReference type="ChEBI" id="CHEBI:18420"/>
    </cofactor>
    <text evidence="11">Binds 1 Mg(2+) per subunit.</text>
</comment>
<dbReference type="AlphaFoldDB" id="A0A6A6PX35"/>
<reference evidence="16" key="1">
    <citation type="journal article" date="2020" name="Stud. Mycol.">
        <title>101 Dothideomycetes genomes: a test case for predicting lifestyles and emergence of pathogens.</title>
        <authorList>
            <person name="Haridas S."/>
            <person name="Albert R."/>
            <person name="Binder M."/>
            <person name="Bloem J."/>
            <person name="Labutti K."/>
            <person name="Salamov A."/>
            <person name="Andreopoulos B."/>
            <person name="Baker S."/>
            <person name="Barry K."/>
            <person name="Bills G."/>
            <person name="Bluhm B."/>
            <person name="Cannon C."/>
            <person name="Castanera R."/>
            <person name="Culley D."/>
            <person name="Daum C."/>
            <person name="Ezra D."/>
            <person name="Gonzalez J."/>
            <person name="Henrissat B."/>
            <person name="Kuo A."/>
            <person name="Liang C."/>
            <person name="Lipzen A."/>
            <person name="Lutzoni F."/>
            <person name="Magnuson J."/>
            <person name="Mondo S."/>
            <person name="Nolan M."/>
            <person name="Ohm R."/>
            <person name="Pangilinan J."/>
            <person name="Park H.-J."/>
            <person name="Ramirez L."/>
            <person name="Alfaro M."/>
            <person name="Sun H."/>
            <person name="Tritt A."/>
            <person name="Yoshinaga Y."/>
            <person name="Zwiers L.-H."/>
            <person name="Turgeon B."/>
            <person name="Goodwin S."/>
            <person name="Spatafora J."/>
            <person name="Crous P."/>
            <person name="Grigoriev I."/>
        </authorList>
    </citation>
    <scope>NUCLEOTIDE SEQUENCE</scope>
    <source>
        <strain evidence="16">CBS 113389</strain>
    </source>
</reference>